<protein>
    <submittedName>
        <fullName evidence="1">Uncharacterized protein</fullName>
    </submittedName>
</protein>
<reference evidence="1 2" key="1">
    <citation type="journal article" date="2016" name="Int. J. Syst. Evol. Microbiol.">
        <title>Pseudaminobacter manganicus sp. nov., isolated from sludge of a manganese mine.</title>
        <authorList>
            <person name="Li J."/>
            <person name="Huang J."/>
            <person name="Liao S."/>
            <person name="Wang G."/>
        </authorList>
    </citation>
    <scope>NUCLEOTIDE SEQUENCE [LARGE SCALE GENOMIC DNA]</scope>
    <source>
        <strain evidence="1 2">JH-7</strain>
    </source>
</reference>
<accession>A0A1V8RP06</accession>
<evidence type="ECO:0000313" key="1">
    <source>
        <dbReference type="EMBL" id="OQM74925.1"/>
    </source>
</evidence>
<dbReference type="AlphaFoldDB" id="A0A1V8RP06"/>
<keyword evidence="2" id="KW-1185">Reference proteome</keyword>
<dbReference type="EMBL" id="MDET01000023">
    <property type="protein sequence ID" value="OQM74925.1"/>
    <property type="molecule type" value="Genomic_DNA"/>
</dbReference>
<gene>
    <name evidence="1" type="ORF">BFN67_04740</name>
</gene>
<dbReference type="STRING" id="1873176.BFN67_04740"/>
<name>A0A1V8RP06_9HYPH</name>
<organism evidence="1 2">
    <name type="scientific">Manganibacter manganicus</name>
    <dbReference type="NCBI Taxonomy" id="1873176"/>
    <lineage>
        <taxon>Bacteria</taxon>
        <taxon>Pseudomonadati</taxon>
        <taxon>Pseudomonadota</taxon>
        <taxon>Alphaproteobacteria</taxon>
        <taxon>Hyphomicrobiales</taxon>
        <taxon>Phyllobacteriaceae</taxon>
        <taxon>Manganibacter</taxon>
    </lineage>
</organism>
<proteinExistence type="predicted"/>
<comment type="caution">
    <text evidence="1">The sequence shown here is derived from an EMBL/GenBank/DDBJ whole genome shotgun (WGS) entry which is preliminary data.</text>
</comment>
<dbReference type="Proteomes" id="UP000191905">
    <property type="component" value="Unassembled WGS sequence"/>
</dbReference>
<sequence>MGRPKTTGDQKLHDSALYQLLMDKLPSEFIKYDKIDTQRLSAATGNARYTIYCWLNERRTLSKRAIQSLLEISRETDDPEKKGALTKEDLIPFALGF</sequence>
<evidence type="ECO:0000313" key="2">
    <source>
        <dbReference type="Proteomes" id="UP000191905"/>
    </source>
</evidence>